<keyword evidence="2" id="KW-1133">Transmembrane helix</keyword>
<keyword evidence="2" id="KW-0472">Membrane</keyword>
<organism evidence="3 4">
    <name type="scientific">Pseudomonas fitomaticsae</name>
    <dbReference type="NCBI Taxonomy" id="2837969"/>
    <lineage>
        <taxon>Bacteria</taxon>
        <taxon>Pseudomonadati</taxon>
        <taxon>Pseudomonadota</taxon>
        <taxon>Gammaproteobacteria</taxon>
        <taxon>Pseudomonadales</taxon>
        <taxon>Pseudomonadaceae</taxon>
        <taxon>Pseudomonas</taxon>
    </lineage>
</organism>
<reference evidence="3 4" key="1">
    <citation type="journal article" date="2022" name="Int. J. Syst. Evol. Microbiol.">
        <title>Pseudomonas fitomaticsae sp. nov., isolated at Marimurtra Botanical Garden in Blanes, Catalonia, Spain.</title>
        <authorList>
            <person name="Atanasov K.E."/>
            <person name="Galbis D.M."/>
            <person name="Cornado D."/>
            <person name="Serpico A."/>
            <person name="Sanchez G."/>
            <person name="Bosch M."/>
            <person name="Ferrer A."/>
            <person name="Altabella T."/>
        </authorList>
    </citation>
    <scope>NUCLEOTIDE SEQUENCE [LARGE SCALE GENOMIC DNA]</scope>
    <source>
        <strain evidence="3 4">FIT81</strain>
    </source>
</reference>
<accession>A0ABY3Q9L2</accession>
<sequence>MTFLTFAAAIAGKPAPTGFCGANTNEVNTADLCGSGLARDEARPVNTIINALLLFSLINLNAFAAEPQLKVQAQLQPADGIKVGGLVELQLDVLTDTWFTSAATLPDLKLEGALVMPPDGQAQHLNQTIDGQSFSGLRYSYLITPNAARTFDVPALTVSATPGQATAEISASSQPLQFSAALPPGFNPGETPLVATGLRFSQTVTRSATPLKVGDSLTRQLTLQADGALAMALPVPALSEVKGLSRYVKTPQVSSLDDGRGNILGGQRIDSVSYRIDTAGAHTLPAINVKWWDSRTQQIRTAQVPEVTFEASANSAYKPVFSITEDLRQLGQNHRLHLSTQGFLWLAVLAALGVLGYLGRPAFSRARRQWQQRQLVRQQARQQSADFAWQQVAGQLAGQPPQLTALYLWLRRCGLGLKLSNAGPRLQGLLRSLYGRDPAAGQALGQLRQSLSTLHSQAKQQQARPASALRPLNPVHEKDFP</sequence>
<dbReference type="RefSeq" id="WP_230737588.1">
    <property type="nucleotide sequence ID" value="NZ_CP075567.1"/>
</dbReference>
<proteinExistence type="predicted"/>
<keyword evidence="2" id="KW-0812">Transmembrane</keyword>
<evidence type="ECO:0000313" key="4">
    <source>
        <dbReference type="Proteomes" id="UP001162907"/>
    </source>
</evidence>
<dbReference type="InterPro" id="IPR025738">
    <property type="entry name" value="BatD"/>
</dbReference>
<dbReference type="PANTHER" id="PTHR40940">
    <property type="entry name" value="PROTEIN BATD-RELATED"/>
    <property type="match status" value="1"/>
</dbReference>
<gene>
    <name evidence="3" type="ORF">KJY40_14335</name>
</gene>
<dbReference type="PANTHER" id="PTHR40940:SF1">
    <property type="entry name" value="PROTEIN BATD"/>
    <property type="match status" value="1"/>
</dbReference>
<name>A0ABY3Q9L2_9PSED</name>
<protein>
    <submittedName>
        <fullName evidence="3">BatD family protein</fullName>
    </submittedName>
</protein>
<evidence type="ECO:0000256" key="2">
    <source>
        <dbReference type="SAM" id="Phobius"/>
    </source>
</evidence>
<feature type="transmembrane region" description="Helical" evidence="2">
    <location>
        <begin position="342"/>
        <end position="363"/>
    </location>
</feature>
<dbReference type="Proteomes" id="UP001162907">
    <property type="component" value="Chromosome"/>
</dbReference>
<evidence type="ECO:0000256" key="1">
    <source>
        <dbReference type="SAM" id="MobiDB-lite"/>
    </source>
</evidence>
<keyword evidence="4" id="KW-1185">Reference proteome</keyword>
<feature type="region of interest" description="Disordered" evidence="1">
    <location>
        <begin position="454"/>
        <end position="481"/>
    </location>
</feature>
<evidence type="ECO:0000313" key="3">
    <source>
        <dbReference type="EMBL" id="UFQ02811.1"/>
    </source>
</evidence>
<feature type="compositionally biased region" description="Polar residues" evidence="1">
    <location>
        <begin position="454"/>
        <end position="464"/>
    </location>
</feature>
<dbReference type="EMBL" id="CP075567">
    <property type="protein sequence ID" value="UFQ02811.1"/>
    <property type="molecule type" value="Genomic_DNA"/>
</dbReference>